<dbReference type="InterPro" id="IPR014984">
    <property type="entry name" value="HopJ"/>
</dbReference>
<sequence length="113" mass="12577">MLLVDFLNAIQQPEHRFADTLAFIDANYSYTPRAFDNGGLHNAAGSNQGSCKILGLALLENLSTADALRAFGEHYTWVLAHPERSEHANIRQLLQYGLTAVHFTQLPLSRLAR</sequence>
<dbReference type="AlphaFoldDB" id="A0AAF0AL83"/>
<dbReference type="EMBL" id="CP114976">
    <property type="protein sequence ID" value="WBE25273.1"/>
    <property type="molecule type" value="Genomic_DNA"/>
</dbReference>
<proteinExistence type="predicted"/>
<dbReference type="RefSeq" id="WP_269818219.1">
    <property type="nucleotide sequence ID" value="NZ_CP114976.1"/>
</dbReference>
<name>A0AAF0AL83_9GAMM</name>
<organism evidence="1 2">
    <name type="scientific">Denitrificimonas caeni</name>
    <dbReference type="NCBI Taxonomy" id="521720"/>
    <lineage>
        <taxon>Bacteria</taxon>
        <taxon>Pseudomonadati</taxon>
        <taxon>Pseudomonadota</taxon>
        <taxon>Gammaproteobacteria</taxon>
        <taxon>Pseudomonadales</taxon>
        <taxon>Pseudomonadaceae</taxon>
        <taxon>Denitrificimonas</taxon>
    </lineage>
</organism>
<dbReference type="InterPro" id="IPR038604">
    <property type="entry name" value="HopJ_sf"/>
</dbReference>
<dbReference type="Gene3D" id="3.20.160.10">
    <property type="entry name" value="vpa0580 domain like"/>
    <property type="match status" value="1"/>
</dbReference>
<dbReference type="Pfam" id="PF08888">
    <property type="entry name" value="HopJ"/>
    <property type="match status" value="1"/>
</dbReference>
<evidence type="ECO:0000313" key="2">
    <source>
        <dbReference type="Proteomes" id="UP001212189"/>
    </source>
</evidence>
<dbReference type="Proteomes" id="UP001212189">
    <property type="component" value="Chromosome"/>
</dbReference>
<accession>A0AAF0AL83</accession>
<protein>
    <submittedName>
        <fullName evidence="1">HopJ type III effector protein</fullName>
    </submittedName>
</protein>
<keyword evidence="2" id="KW-1185">Reference proteome</keyword>
<gene>
    <name evidence="1" type="ORF">O6P33_00025</name>
</gene>
<reference evidence="1 2" key="1">
    <citation type="submission" date="2022-12" db="EMBL/GenBank/DDBJ databases">
        <title>Coexistence and Characterization of a Novel Tigecycline Resistance gene tet(X) variant and blaNDM-1 in a Pseudomonas caeni Isolate of Chicken Origin.</title>
        <authorList>
            <person name="Lu X."/>
            <person name="Zhang L."/>
            <person name="Li R."/>
            <person name="Wang Z."/>
        </authorList>
    </citation>
    <scope>NUCLEOTIDE SEQUENCE [LARGE SCALE GENOMIC DNA]</scope>
    <source>
        <strain evidence="1 2">CE14</strain>
    </source>
</reference>
<evidence type="ECO:0000313" key="1">
    <source>
        <dbReference type="EMBL" id="WBE25273.1"/>
    </source>
</evidence>
<dbReference type="KEGG" id="dce:O6P33_00025"/>